<keyword evidence="2" id="KW-1185">Reference proteome</keyword>
<dbReference type="KEGG" id="samy:DB32_005036"/>
<protein>
    <recommendedName>
        <fullName evidence="3">Keratin associated protein</fullName>
    </recommendedName>
</protein>
<dbReference type="Proteomes" id="UP000034883">
    <property type="component" value="Chromosome"/>
</dbReference>
<evidence type="ECO:0000313" key="1">
    <source>
        <dbReference type="EMBL" id="AKF07887.1"/>
    </source>
</evidence>
<accession>A0A0F6W5C3</accession>
<dbReference type="STRING" id="927083.DB32_005036"/>
<gene>
    <name evidence="1" type="ORF">DB32_005036</name>
</gene>
<dbReference type="AlphaFoldDB" id="A0A0F6W5C3"/>
<sequence length="383" mass="38671">MLALVALLAIPTLLTGCGALRPGRRGSAGGGGGGGGAVGGQCRGDFGTNNAAQKIEAFLIAAGDFSDAAISVQNDLLAACQRMGRALGVAEADLAGDGPEGVRAVCTTVNERFRAEMQAIRGASRVQVTIESRPPHCEVSMDAYASCAAECEARVDPGSIEIQCEGGEIRGRCNAQCTGSCAVDVQGECTGTCDGICDGRCSQTGPDGSCAGRCEGTCQGQCVARAQASCQGECRGGCSIEYEEPYCTGQVRPASVSARCRASCEARVEAHARCDPGETRMNVSGGIDPAMQPRVDAVQNAVREGLSAILALRTRVERLQRSGREIARLAPDLPNAAATVGIGAVACATAAAGAVADSMASVSVSVEVSVSISASASASASAR</sequence>
<dbReference type="EMBL" id="CP011125">
    <property type="protein sequence ID" value="AKF07887.1"/>
    <property type="molecule type" value="Genomic_DNA"/>
</dbReference>
<name>A0A0F6W5C3_9BACT</name>
<evidence type="ECO:0000313" key="2">
    <source>
        <dbReference type="Proteomes" id="UP000034883"/>
    </source>
</evidence>
<reference evidence="1 2" key="1">
    <citation type="submission" date="2015-03" db="EMBL/GenBank/DDBJ databases">
        <title>Genome assembly of Sandaracinus amylolyticus DSM 53668.</title>
        <authorList>
            <person name="Sharma G."/>
            <person name="Subramanian S."/>
        </authorList>
    </citation>
    <scope>NUCLEOTIDE SEQUENCE [LARGE SCALE GENOMIC DNA]</scope>
    <source>
        <strain evidence="1 2">DSM 53668</strain>
    </source>
</reference>
<evidence type="ECO:0008006" key="3">
    <source>
        <dbReference type="Google" id="ProtNLM"/>
    </source>
</evidence>
<organism evidence="1 2">
    <name type="scientific">Sandaracinus amylolyticus</name>
    <dbReference type="NCBI Taxonomy" id="927083"/>
    <lineage>
        <taxon>Bacteria</taxon>
        <taxon>Pseudomonadati</taxon>
        <taxon>Myxococcota</taxon>
        <taxon>Polyangia</taxon>
        <taxon>Polyangiales</taxon>
        <taxon>Sandaracinaceae</taxon>
        <taxon>Sandaracinus</taxon>
    </lineage>
</organism>
<proteinExistence type="predicted"/>